<dbReference type="Gene3D" id="3.40.50.150">
    <property type="entry name" value="Vaccinia Virus protein VP39"/>
    <property type="match status" value="1"/>
</dbReference>
<proteinExistence type="inferred from homology"/>
<organism evidence="7 8">
    <name type="scientific">Actinoplanes siamensis</name>
    <dbReference type="NCBI Taxonomy" id="1223317"/>
    <lineage>
        <taxon>Bacteria</taxon>
        <taxon>Bacillati</taxon>
        <taxon>Actinomycetota</taxon>
        <taxon>Actinomycetes</taxon>
        <taxon>Micromonosporales</taxon>
        <taxon>Micromonosporaceae</taxon>
        <taxon>Actinoplanes</taxon>
    </lineage>
</organism>
<evidence type="ECO:0000256" key="5">
    <source>
        <dbReference type="ARBA" id="ARBA00022691"/>
    </source>
</evidence>
<comment type="caution">
    <text evidence="7">The sequence shown here is derived from an EMBL/GenBank/DDBJ whole genome shotgun (WGS) entry which is preliminary data.</text>
</comment>
<evidence type="ECO:0000256" key="1">
    <source>
        <dbReference type="ARBA" id="ARBA00003907"/>
    </source>
</evidence>
<accession>A0A919N406</accession>
<evidence type="ECO:0000313" key="7">
    <source>
        <dbReference type="EMBL" id="GIF03980.1"/>
    </source>
</evidence>
<keyword evidence="3 6" id="KW-0489">Methyltransferase</keyword>
<comment type="function">
    <text evidence="1 6">Exhibits S-adenosyl-L-methionine-dependent methyltransferase activity.</text>
</comment>
<protein>
    <recommendedName>
        <fullName evidence="6">S-adenosyl-L-methionine-dependent methyltransferase</fullName>
        <ecNumber evidence="6">2.1.1.-</ecNumber>
    </recommendedName>
</protein>
<dbReference type="NCBIfam" id="TIGR00027">
    <property type="entry name" value="mthyl_TIGR00027"/>
    <property type="match status" value="1"/>
</dbReference>
<keyword evidence="4" id="KW-0808">Transferase</keyword>
<name>A0A919N406_9ACTN</name>
<evidence type="ECO:0000313" key="8">
    <source>
        <dbReference type="Proteomes" id="UP000629619"/>
    </source>
</evidence>
<dbReference type="PANTHER" id="PTHR43619">
    <property type="entry name" value="S-ADENOSYL-L-METHIONINE-DEPENDENT METHYLTRANSFERASE YKTD-RELATED"/>
    <property type="match status" value="1"/>
</dbReference>
<dbReference type="EC" id="2.1.1.-" evidence="6"/>
<comment type="similarity">
    <text evidence="2 6">Belongs to the UPF0677 family.</text>
</comment>
<dbReference type="SUPFAM" id="SSF53335">
    <property type="entry name" value="S-adenosyl-L-methionine-dependent methyltransferases"/>
    <property type="match status" value="1"/>
</dbReference>
<gene>
    <name evidence="7" type="ORF">Asi03nite_15180</name>
</gene>
<dbReference type="InterPro" id="IPR007213">
    <property type="entry name" value="Ppm1/Ppm2/Tcmp"/>
</dbReference>
<dbReference type="InterPro" id="IPR029063">
    <property type="entry name" value="SAM-dependent_MTases_sf"/>
</dbReference>
<dbReference type="PANTHER" id="PTHR43619:SF2">
    <property type="entry name" value="S-ADENOSYL-L-METHIONINE-DEPENDENT METHYLTRANSFERASES SUPERFAMILY PROTEIN"/>
    <property type="match status" value="1"/>
</dbReference>
<dbReference type="GO" id="GO:0032259">
    <property type="term" value="P:methylation"/>
    <property type="evidence" value="ECO:0007669"/>
    <property type="project" value="UniProtKB-KW"/>
</dbReference>
<evidence type="ECO:0000256" key="4">
    <source>
        <dbReference type="ARBA" id="ARBA00022679"/>
    </source>
</evidence>
<keyword evidence="8" id="KW-1185">Reference proteome</keyword>
<evidence type="ECO:0000256" key="6">
    <source>
        <dbReference type="RuleBase" id="RU362030"/>
    </source>
</evidence>
<sequence>MASKRVENTALGVGTIRAMESHEPPEQRLFDDQVAEGFLTGVTASLVRHGSLRRVFRRLVEAAAPGIYGSVVCRTHLIDDACTRFPQVVIVGAGMDTRPYRLRAMSAPTPVWEIDLPAVQTAKMSAVHRTLGTLPANVRYVPADLAESSLSELLPDAGFDASTAALLICEAVLQYLPAQAADSLFAFAGGLPAGSRLIFTYLPEEVLRAPRHARRVRHFHWQTGFDPARLPDLLTAHGLTLTADLGRAEFESHCLAPRSRRLPVAELERIAIAEVGPPTS</sequence>
<dbReference type="Proteomes" id="UP000629619">
    <property type="component" value="Unassembled WGS sequence"/>
</dbReference>
<dbReference type="GO" id="GO:0008168">
    <property type="term" value="F:methyltransferase activity"/>
    <property type="evidence" value="ECO:0007669"/>
    <property type="project" value="UniProtKB-UniRule"/>
</dbReference>
<reference evidence="7" key="1">
    <citation type="submission" date="2021-01" db="EMBL/GenBank/DDBJ databases">
        <title>Whole genome shotgun sequence of Actinoplanes siamensis NBRC 109076.</title>
        <authorList>
            <person name="Komaki H."/>
            <person name="Tamura T."/>
        </authorList>
    </citation>
    <scope>NUCLEOTIDE SEQUENCE</scope>
    <source>
        <strain evidence="7">NBRC 109076</strain>
    </source>
</reference>
<evidence type="ECO:0000256" key="2">
    <source>
        <dbReference type="ARBA" id="ARBA00008138"/>
    </source>
</evidence>
<dbReference type="EMBL" id="BOMW01000015">
    <property type="protein sequence ID" value="GIF03980.1"/>
    <property type="molecule type" value="Genomic_DNA"/>
</dbReference>
<evidence type="ECO:0000256" key="3">
    <source>
        <dbReference type="ARBA" id="ARBA00022603"/>
    </source>
</evidence>
<keyword evidence="5 6" id="KW-0949">S-adenosyl-L-methionine</keyword>
<dbReference type="Pfam" id="PF04072">
    <property type="entry name" value="LCM"/>
    <property type="match status" value="1"/>
</dbReference>
<dbReference type="InterPro" id="IPR011610">
    <property type="entry name" value="SAM_mthyl_Trfase_ML2640-like"/>
</dbReference>
<dbReference type="AlphaFoldDB" id="A0A919N406"/>